<dbReference type="Proteomes" id="UP000279089">
    <property type="component" value="Unassembled WGS sequence"/>
</dbReference>
<organism evidence="1 2">
    <name type="scientific">Chitinophaga barathri</name>
    <dbReference type="NCBI Taxonomy" id="1647451"/>
    <lineage>
        <taxon>Bacteria</taxon>
        <taxon>Pseudomonadati</taxon>
        <taxon>Bacteroidota</taxon>
        <taxon>Chitinophagia</taxon>
        <taxon>Chitinophagales</taxon>
        <taxon>Chitinophagaceae</taxon>
        <taxon>Chitinophaga</taxon>
    </lineage>
</organism>
<reference evidence="2" key="1">
    <citation type="submission" date="2018-11" db="EMBL/GenBank/DDBJ databases">
        <title>Chitinophaga lutea sp.nov., isolate from arsenic contaminated soil.</title>
        <authorList>
            <person name="Zong Y."/>
        </authorList>
    </citation>
    <scope>NUCLEOTIDE SEQUENCE [LARGE SCALE GENOMIC DNA]</scope>
    <source>
        <strain evidence="2">YLT18</strain>
    </source>
</reference>
<evidence type="ECO:0000313" key="2">
    <source>
        <dbReference type="Proteomes" id="UP000279089"/>
    </source>
</evidence>
<dbReference type="EMBL" id="RMBX01000001">
    <property type="protein sequence ID" value="RPD43140.1"/>
    <property type="molecule type" value="Genomic_DNA"/>
</dbReference>
<keyword evidence="2" id="KW-1185">Reference proteome</keyword>
<protein>
    <submittedName>
        <fullName evidence="1">Uncharacterized protein</fullName>
    </submittedName>
</protein>
<sequence length="65" mass="7580">MRKQPEHFRWIGFAGNLIAQRIPLLSPTKKMQSILSVYDIPSNIKIFNPVELFCLQHAIAFVHFQ</sequence>
<accession>A0A3N4MSM1</accession>
<evidence type="ECO:0000313" key="1">
    <source>
        <dbReference type="EMBL" id="RPD43140.1"/>
    </source>
</evidence>
<dbReference type="AlphaFoldDB" id="A0A3N4MSM1"/>
<comment type="caution">
    <text evidence="1">The sequence shown here is derived from an EMBL/GenBank/DDBJ whole genome shotgun (WGS) entry which is preliminary data.</text>
</comment>
<gene>
    <name evidence="1" type="ORF">EG028_02260</name>
</gene>
<proteinExistence type="predicted"/>
<name>A0A3N4MSM1_9BACT</name>